<reference evidence="2 3" key="1">
    <citation type="submission" date="2023-07" db="EMBL/GenBank/DDBJ databases">
        <authorList>
            <person name="Kim M.K."/>
        </authorList>
    </citation>
    <scope>NUCLEOTIDE SEQUENCE [LARGE SCALE GENOMIC DNA]</scope>
    <source>
        <strain evidence="2 3">KR1UV-12</strain>
    </source>
</reference>
<sequence length="54" mass="5511">MSGGAKAGALIALAIVVLVCLNIGFYRRFRAALAEGHRREGVSAASDEPASPGL</sequence>
<dbReference type="EMBL" id="JAUUDS010000001">
    <property type="protein sequence ID" value="MDP1026570.1"/>
    <property type="molecule type" value="Genomic_DNA"/>
</dbReference>
<evidence type="ECO:0000313" key="3">
    <source>
        <dbReference type="Proteomes" id="UP001230685"/>
    </source>
</evidence>
<gene>
    <name evidence="2" type="ORF">Q5H91_05055</name>
</gene>
<proteinExistence type="predicted"/>
<comment type="caution">
    <text evidence="2">The sequence shown here is derived from an EMBL/GenBank/DDBJ whole genome shotgun (WGS) entry which is preliminary data.</text>
</comment>
<dbReference type="RefSeq" id="WP_305172127.1">
    <property type="nucleotide sequence ID" value="NZ_JAUUDS010000001.1"/>
</dbReference>
<accession>A0ABT9EI98</accession>
<name>A0ABT9EI98_9SPHN</name>
<organism evidence="2 3">
    <name type="scientific">Sphingomonas aurea</name>
    <dbReference type="NCBI Taxonomy" id="3063994"/>
    <lineage>
        <taxon>Bacteria</taxon>
        <taxon>Pseudomonadati</taxon>
        <taxon>Pseudomonadota</taxon>
        <taxon>Alphaproteobacteria</taxon>
        <taxon>Sphingomonadales</taxon>
        <taxon>Sphingomonadaceae</taxon>
        <taxon>Sphingomonas</taxon>
    </lineage>
</organism>
<dbReference type="Proteomes" id="UP001230685">
    <property type="component" value="Unassembled WGS sequence"/>
</dbReference>
<evidence type="ECO:0000313" key="2">
    <source>
        <dbReference type="EMBL" id="MDP1026570.1"/>
    </source>
</evidence>
<protein>
    <submittedName>
        <fullName evidence="2">Uncharacterized protein</fullName>
    </submittedName>
</protein>
<evidence type="ECO:0000256" key="1">
    <source>
        <dbReference type="SAM" id="Phobius"/>
    </source>
</evidence>
<feature type="transmembrane region" description="Helical" evidence="1">
    <location>
        <begin position="6"/>
        <end position="26"/>
    </location>
</feature>
<keyword evidence="1" id="KW-0472">Membrane</keyword>
<keyword evidence="1" id="KW-1133">Transmembrane helix</keyword>
<keyword evidence="1" id="KW-0812">Transmembrane</keyword>
<keyword evidence="3" id="KW-1185">Reference proteome</keyword>